<evidence type="ECO:0000259" key="2">
    <source>
        <dbReference type="PROSITE" id="PS50966"/>
    </source>
</evidence>
<keyword evidence="4" id="KW-1185">Reference proteome</keyword>
<feature type="domain" description="SWIM-type" evidence="2">
    <location>
        <begin position="55"/>
        <end position="92"/>
    </location>
</feature>
<dbReference type="PROSITE" id="PS50966">
    <property type="entry name" value="ZF_SWIM"/>
    <property type="match status" value="1"/>
</dbReference>
<dbReference type="EMBL" id="FOLT01000003">
    <property type="protein sequence ID" value="SFC10393.1"/>
    <property type="molecule type" value="Genomic_DNA"/>
</dbReference>
<proteinExistence type="predicted"/>
<gene>
    <name evidence="3" type="ORF">SAMN04488102_10355</name>
</gene>
<sequence>MEKGGQMINLNRFESQVNATILKRGKGYYEEGFVKKVSRIDPDTYECEVFGTETYCVKVKKDNKNNILSSCTCPYNRGKVCKHEVAAFYELRKQLDNKDNVRVPNEENRNSDRTLKELLLSLPKEELVRLITQRAADDLSLEHHLRLQFGKLSPEDEINESKRLLQAISEKYSDYREVIYADRISDYAAEMGQILNRTVAINNPLVACDIAFLVMNEAVERLEYIEDDDWAIGEVVDGCIEVVKSIVSSELTVESKQILYQKITENLNQDSESVWWTDYQEPLFEALLVIAQEESLREAYIEELMGRVKKGNSWSVRYDNERYLNQVFRLIEKTGDEDEQLLFLLNHVEYGTFRMKLIDIYAEKRDYLKVIQLAEEGERHDKEYAGYVKTWKTAKYDAYKKAVMVEEQRLLAKELFLAGDFDYYADLKKLSENDESTLYETLKKTLKESYRFSGYSQTYLSLIMEEQDLEALAEVVTTDVRYVRDYAGALVDTHKELVVKAYKQLIVHNASDAANRSQYKAIAVLVKECGRILGKDTAREVTENLRKTFSRKPAFMDELTKAKI</sequence>
<dbReference type="Proteomes" id="UP000199612">
    <property type="component" value="Unassembled WGS sequence"/>
</dbReference>
<name>A0A1I1GM72_9LACT</name>
<dbReference type="InterPro" id="IPR007527">
    <property type="entry name" value="Znf_SWIM"/>
</dbReference>
<evidence type="ECO:0000313" key="4">
    <source>
        <dbReference type="Proteomes" id="UP000199612"/>
    </source>
</evidence>
<evidence type="ECO:0000313" key="3">
    <source>
        <dbReference type="EMBL" id="SFC10393.1"/>
    </source>
</evidence>
<dbReference type="GO" id="GO:0008270">
    <property type="term" value="F:zinc ion binding"/>
    <property type="evidence" value="ECO:0007669"/>
    <property type="project" value="UniProtKB-KW"/>
</dbReference>
<accession>A0A1I1GM72</accession>
<keyword evidence="1" id="KW-0862">Zinc</keyword>
<dbReference type="AlphaFoldDB" id="A0A1I1GM72"/>
<reference evidence="4" key="1">
    <citation type="submission" date="2016-10" db="EMBL/GenBank/DDBJ databases">
        <authorList>
            <person name="Varghese N."/>
            <person name="Submissions S."/>
        </authorList>
    </citation>
    <scope>NUCLEOTIDE SEQUENCE [LARGE SCALE GENOMIC DNA]</scope>
    <source>
        <strain evidence="4">DSM 23664</strain>
    </source>
</reference>
<evidence type="ECO:0000256" key="1">
    <source>
        <dbReference type="PROSITE-ProRule" id="PRU00325"/>
    </source>
</evidence>
<keyword evidence="1" id="KW-0863">Zinc-finger</keyword>
<keyword evidence="1" id="KW-0479">Metal-binding</keyword>
<protein>
    <submittedName>
        <fullName evidence="3">Uncharacterized conserved protein, contains Zn finger domain</fullName>
    </submittedName>
</protein>
<organism evidence="3 4">
    <name type="scientific">Alkalibacterium subtropicum</name>
    <dbReference type="NCBI Taxonomy" id="753702"/>
    <lineage>
        <taxon>Bacteria</taxon>
        <taxon>Bacillati</taxon>
        <taxon>Bacillota</taxon>
        <taxon>Bacilli</taxon>
        <taxon>Lactobacillales</taxon>
        <taxon>Carnobacteriaceae</taxon>
        <taxon>Alkalibacterium</taxon>
    </lineage>
</organism>